<name>Q4SKW8_TETNG</name>
<organism evidence="9">
    <name type="scientific">Tetraodon nigroviridis</name>
    <name type="common">Spotted green pufferfish</name>
    <name type="synonym">Chelonodon nigroviridis</name>
    <dbReference type="NCBI Taxonomy" id="99883"/>
    <lineage>
        <taxon>Eukaryota</taxon>
        <taxon>Metazoa</taxon>
        <taxon>Chordata</taxon>
        <taxon>Craniata</taxon>
        <taxon>Vertebrata</taxon>
        <taxon>Euteleostomi</taxon>
        <taxon>Actinopterygii</taxon>
        <taxon>Neopterygii</taxon>
        <taxon>Teleostei</taxon>
        <taxon>Neoteleostei</taxon>
        <taxon>Acanthomorphata</taxon>
        <taxon>Eupercaria</taxon>
        <taxon>Tetraodontiformes</taxon>
        <taxon>Tetradontoidea</taxon>
        <taxon>Tetraodontidae</taxon>
        <taxon>Tetraodon</taxon>
    </lineage>
</organism>
<keyword evidence="4" id="KW-0274">FAD</keyword>
<evidence type="ECO:0000256" key="3">
    <source>
        <dbReference type="ARBA" id="ARBA00022630"/>
    </source>
</evidence>
<evidence type="ECO:0000313" key="9">
    <source>
        <dbReference type="EMBL" id="CAF98714.1"/>
    </source>
</evidence>
<dbReference type="AlphaFoldDB" id="Q4SKW8"/>
<gene>
    <name evidence="9" type="ORF">GSTENG00016521001</name>
</gene>
<comment type="subunit">
    <text evidence="6">Interacts with COX5B; this interaction may contribute to localize PYROXD2 to the inner face of the inner mitochondrial membrane.</text>
</comment>
<feature type="non-terminal residue" evidence="9">
    <location>
        <position position="1"/>
    </location>
</feature>
<dbReference type="InterPro" id="IPR002937">
    <property type="entry name" value="Amino_oxidase"/>
</dbReference>
<dbReference type="Pfam" id="PF01593">
    <property type="entry name" value="Amino_oxidase"/>
    <property type="match status" value="1"/>
</dbReference>
<dbReference type="SUPFAM" id="SSF51905">
    <property type="entry name" value="FAD/NAD(P)-binding domain"/>
    <property type="match status" value="2"/>
</dbReference>
<accession>Q4SKW8</accession>
<evidence type="ECO:0000256" key="6">
    <source>
        <dbReference type="ARBA" id="ARBA00038825"/>
    </source>
</evidence>
<evidence type="ECO:0000256" key="5">
    <source>
        <dbReference type="ARBA" id="ARBA00037217"/>
    </source>
</evidence>
<dbReference type="PANTHER" id="PTHR10668">
    <property type="entry name" value="PHYTOENE DEHYDROGENASE"/>
    <property type="match status" value="1"/>
</dbReference>
<dbReference type="InterPro" id="IPR036188">
    <property type="entry name" value="FAD/NAD-bd_sf"/>
</dbReference>
<comment type="similarity">
    <text evidence="2">Belongs to the carotenoid/retinoid oxidoreductase family.</text>
</comment>
<comment type="subcellular location">
    <subcellularLocation>
        <location evidence="1">Mitochondrion matrix</location>
    </subcellularLocation>
</comment>
<dbReference type="OrthoDB" id="7777654at2759"/>
<dbReference type="Gene3D" id="3.50.50.60">
    <property type="entry name" value="FAD/NAD(P)-binding domain"/>
    <property type="match status" value="1"/>
</dbReference>
<dbReference type="KEGG" id="tng:GSTEN00016521G001"/>
<protein>
    <recommendedName>
        <fullName evidence="7">Pyridine nucleotide-disulfide oxidoreductase domain-containing protein 2</fullName>
    </recommendedName>
</protein>
<reference evidence="9" key="2">
    <citation type="submission" date="2004-02" db="EMBL/GenBank/DDBJ databases">
        <authorList>
            <consortium name="Genoscope"/>
            <consortium name="Whitehead Institute Centre for Genome Research"/>
        </authorList>
    </citation>
    <scope>NUCLEOTIDE SEQUENCE</scope>
</reference>
<evidence type="ECO:0000256" key="4">
    <source>
        <dbReference type="ARBA" id="ARBA00022827"/>
    </source>
</evidence>
<feature type="non-terminal residue" evidence="9">
    <location>
        <position position="606"/>
    </location>
</feature>
<evidence type="ECO:0000256" key="7">
    <source>
        <dbReference type="ARBA" id="ARBA00040298"/>
    </source>
</evidence>
<dbReference type="GO" id="GO:0016491">
    <property type="term" value="F:oxidoreductase activity"/>
    <property type="evidence" value="ECO:0007669"/>
    <property type="project" value="InterPro"/>
</dbReference>
<comment type="function">
    <text evidence="5">Probable oxidoreductase that may play a role as regulator of mitochondrial function.</text>
</comment>
<evidence type="ECO:0000256" key="2">
    <source>
        <dbReference type="ARBA" id="ARBA00006046"/>
    </source>
</evidence>
<dbReference type="PANTHER" id="PTHR10668:SF103">
    <property type="entry name" value="PYRIDINE NUCLEOTIDE-DISULFIDE OXIDOREDUCTASE DOMAIN-CONTAINING PROTEIN 2"/>
    <property type="match status" value="1"/>
</dbReference>
<comment type="caution">
    <text evidence="9">The sequence shown here is derived from an EMBL/GenBank/DDBJ whole genome shotgun (WGS) entry which is preliminary data.</text>
</comment>
<sequence>AAYLQRGGLRTAVLERRHVLGGAAVTEEIIPGQVAPVARLQTEGWTQKSSLNARSGETHLWPVGLTVVFAYRFPLLQVFLFVESVKTSHMFRFGAQGKHIRVCKRNCLMARDLMLVSMVQKHGLKVYRRNPHAFTPMLEEGLRGAPPRSLTLGSDLAINQREISKFSQKDAEANVLFRLHPMNSFQVYADFVAHLEKLAAAVHPLLDAPPVDIPGITAGPLRHRLAAVKTCIPVVKCGLTLGTKVPDFYEILTAPIMKILNRWFTSEPLKATLATDGVIGAMTSPSNPGSGYVLLHHVMGELEREKGAWGYVEGGMGGVSQAIASSARSYGADIFTEKDVEQVLVGSDCAAKGVVLKDGTEIHSRVVLSNATPYVTFRKLTPQSSLSPEFISAVDQIDYTSPVTKINVAVDRLPSFLAAPTPDGKPGPHHQCSIHLNCESVAVLETAYKEAINGRPSARPMIEMTVPSVLDPTLAPPGCHVISLFTQFTPYHIEGKEWTDQDRQAYADRVIDWVEQYAPGFKSSVIGRDILTPPDLEKIFGLSGGNIFHGSMSLDQLYLARPLPSLSDYRSPIKGLYLCGSGSHPGGGVMGSPGWNAALAVMADLK</sequence>
<proteinExistence type="inferred from homology"/>
<reference evidence="9" key="1">
    <citation type="journal article" date="2004" name="Nature">
        <title>Genome duplication in the teleost fish Tetraodon nigroviridis reveals the early vertebrate proto-karyotype.</title>
        <authorList>
            <person name="Jaillon O."/>
            <person name="Aury J.-M."/>
            <person name="Brunet F."/>
            <person name="Petit J.-L."/>
            <person name="Stange-Thomann N."/>
            <person name="Mauceli E."/>
            <person name="Bouneau L."/>
            <person name="Fischer C."/>
            <person name="Ozouf-Costaz C."/>
            <person name="Bernot A."/>
            <person name="Nicaud S."/>
            <person name="Jaffe D."/>
            <person name="Fisher S."/>
            <person name="Lutfalla G."/>
            <person name="Dossat C."/>
            <person name="Segurens B."/>
            <person name="Dasilva C."/>
            <person name="Salanoubat M."/>
            <person name="Levy M."/>
            <person name="Boudet N."/>
            <person name="Castellano S."/>
            <person name="Anthouard V."/>
            <person name="Jubin C."/>
            <person name="Castelli V."/>
            <person name="Katinka M."/>
            <person name="Vacherie B."/>
            <person name="Biemont C."/>
            <person name="Skalli Z."/>
            <person name="Cattolico L."/>
            <person name="Poulain J."/>
            <person name="De Berardinis V."/>
            <person name="Cruaud C."/>
            <person name="Duprat S."/>
            <person name="Brottier P."/>
            <person name="Coutanceau J.-P."/>
            <person name="Gouzy J."/>
            <person name="Parra G."/>
            <person name="Lardier G."/>
            <person name="Chapple C."/>
            <person name="McKernan K.J."/>
            <person name="McEwan P."/>
            <person name="Bosak S."/>
            <person name="Kellis M."/>
            <person name="Volff J.-N."/>
            <person name="Guigo R."/>
            <person name="Zody M.C."/>
            <person name="Mesirov J."/>
            <person name="Lindblad-Toh K."/>
            <person name="Birren B."/>
            <person name="Nusbaum C."/>
            <person name="Kahn D."/>
            <person name="Robinson-Rechavi M."/>
            <person name="Laudet V."/>
            <person name="Schachter V."/>
            <person name="Quetier F."/>
            <person name="Saurin W."/>
            <person name="Scarpelli C."/>
            <person name="Wincker P."/>
            <person name="Lander E.S."/>
            <person name="Weissenbach J."/>
            <person name="Roest Crollius H."/>
        </authorList>
    </citation>
    <scope>NUCLEOTIDE SEQUENCE [LARGE SCALE GENOMIC DNA]</scope>
</reference>
<feature type="domain" description="Amine oxidase" evidence="8">
    <location>
        <begin position="300"/>
        <end position="589"/>
    </location>
</feature>
<dbReference type="GO" id="GO:0005759">
    <property type="term" value="C:mitochondrial matrix"/>
    <property type="evidence" value="ECO:0007669"/>
    <property type="project" value="UniProtKB-SubCell"/>
</dbReference>
<evidence type="ECO:0000259" key="8">
    <source>
        <dbReference type="Pfam" id="PF01593"/>
    </source>
</evidence>
<keyword evidence="3" id="KW-0285">Flavoprotein</keyword>
<evidence type="ECO:0000256" key="1">
    <source>
        <dbReference type="ARBA" id="ARBA00004305"/>
    </source>
</evidence>
<dbReference type="EMBL" id="CAAE01014563">
    <property type="protein sequence ID" value="CAF98714.1"/>
    <property type="molecule type" value="Genomic_DNA"/>
</dbReference>